<keyword evidence="1 4" id="KW-0418">Kinase</keyword>
<accession>A0A7H2BM84</accession>
<dbReference type="RefSeq" id="WP_190618412.1">
    <property type="nucleotide sequence ID" value="NZ_CP061538.1"/>
</dbReference>
<keyword evidence="1" id="KW-0784">Thiamine biosynthesis</keyword>
<dbReference type="Gene3D" id="3.90.650.10">
    <property type="entry name" value="PurM-like C-terminal domain"/>
    <property type="match status" value="1"/>
</dbReference>
<comment type="catalytic activity">
    <reaction evidence="1">
        <text>thiamine phosphate + ATP = thiamine diphosphate + ADP</text>
        <dbReference type="Rhea" id="RHEA:15913"/>
        <dbReference type="ChEBI" id="CHEBI:30616"/>
        <dbReference type="ChEBI" id="CHEBI:37575"/>
        <dbReference type="ChEBI" id="CHEBI:58937"/>
        <dbReference type="ChEBI" id="CHEBI:456216"/>
        <dbReference type="EC" id="2.7.4.16"/>
    </reaction>
</comment>
<feature type="binding site" evidence="1">
    <location>
        <position position="105"/>
    </location>
    <ligand>
        <name>Mg(2+)</name>
        <dbReference type="ChEBI" id="CHEBI:18420"/>
        <label>2</label>
    </ligand>
</feature>
<feature type="binding site" evidence="1">
    <location>
        <position position="71"/>
    </location>
    <ligand>
        <name>Mg(2+)</name>
        <dbReference type="ChEBI" id="CHEBI:18420"/>
        <label>1</label>
    </ligand>
</feature>
<dbReference type="EC" id="2.7.4.16" evidence="1"/>
<feature type="binding site" evidence="1">
    <location>
        <position position="69"/>
    </location>
    <ligand>
        <name>Mg(2+)</name>
        <dbReference type="ChEBI" id="CHEBI:18420"/>
        <label>4</label>
    </ligand>
</feature>
<feature type="binding site" evidence="1">
    <location>
        <position position="156"/>
    </location>
    <ligand>
        <name>Mg(2+)</name>
        <dbReference type="ChEBI" id="CHEBI:18420"/>
        <label>1</label>
    </ligand>
</feature>
<comment type="similarity">
    <text evidence="1">Belongs to the thiamine-monophosphate kinase family.</text>
</comment>
<evidence type="ECO:0000259" key="2">
    <source>
        <dbReference type="Pfam" id="PF00586"/>
    </source>
</evidence>
<dbReference type="HAMAP" id="MF_02128">
    <property type="entry name" value="TMP_kinase"/>
    <property type="match status" value="1"/>
</dbReference>
<feature type="binding site" evidence="1">
    <location>
        <position position="55"/>
    </location>
    <ligand>
        <name>Mg(2+)</name>
        <dbReference type="ChEBI" id="CHEBI:18420"/>
        <label>3</label>
    </ligand>
</feature>
<evidence type="ECO:0000313" key="5">
    <source>
        <dbReference type="Proteomes" id="UP000516421"/>
    </source>
</evidence>
<feature type="binding site" evidence="1">
    <location>
        <position position="105"/>
    </location>
    <ligand>
        <name>Mg(2+)</name>
        <dbReference type="ChEBI" id="CHEBI:18420"/>
        <label>4</label>
    </ligand>
</feature>
<feature type="binding site" evidence="1">
    <location>
        <begin position="155"/>
        <end position="156"/>
    </location>
    <ligand>
        <name>ATP</name>
        <dbReference type="ChEBI" id="CHEBI:30616"/>
    </ligand>
</feature>
<dbReference type="NCBIfam" id="TIGR01379">
    <property type="entry name" value="thiL"/>
    <property type="match status" value="1"/>
</dbReference>
<keyword evidence="1" id="KW-0067">ATP-binding</keyword>
<dbReference type="GO" id="GO:0009030">
    <property type="term" value="F:thiamine-phosphate kinase activity"/>
    <property type="evidence" value="ECO:0007669"/>
    <property type="project" value="UniProtKB-UniRule"/>
</dbReference>
<dbReference type="GO" id="GO:0000287">
    <property type="term" value="F:magnesium ion binding"/>
    <property type="evidence" value="ECO:0007669"/>
    <property type="project" value="UniProtKB-UniRule"/>
</dbReference>
<dbReference type="SUPFAM" id="SSF55326">
    <property type="entry name" value="PurM N-terminal domain-like"/>
    <property type="match status" value="1"/>
</dbReference>
<feature type="binding site" evidence="1">
    <location>
        <position position="55"/>
    </location>
    <ligand>
        <name>Mg(2+)</name>
        <dbReference type="ChEBI" id="CHEBI:18420"/>
        <label>4</label>
    </ligand>
</feature>
<dbReference type="GO" id="GO:0009229">
    <property type="term" value="P:thiamine diphosphate biosynthetic process"/>
    <property type="evidence" value="ECO:0007669"/>
    <property type="project" value="UniProtKB-UniRule"/>
</dbReference>
<protein>
    <recommendedName>
        <fullName evidence="1">Thiamine-monophosphate kinase</fullName>
        <shortName evidence="1">TMP kinase</shortName>
        <shortName evidence="1">Thiamine-phosphate kinase</shortName>
        <ecNumber evidence="1">2.7.4.16</ecNumber>
    </recommendedName>
</protein>
<dbReference type="EMBL" id="CP061538">
    <property type="protein sequence ID" value="QNV40780.1"/>
    <property type="molecule type" value="Genomic_DNA"/>
</dbReference>
<feature type="binding site" evidence="1">
    <location>
        <position position="78"/>
    </location>
    <ligand>
        <name>substrate</name>
    </ligand>
</feature>
<dbReference type="CDD" id="cd02194">
    <property type="entry name" value="ThiL"/>
    <property type="match status" value="1"/>
</dbReference>
<feature type="binding site" evidence="1">
    <location>
        <position position="70"/>
    </location>
    <ligand>
        <name>Mg(2+)</name>
        <dbReference type="ChEBI" id="CHEBI:18420"/>
        <label>1</label>
    </ligand>
</feature>
<dbReference type="InterPro" id="IPR036676">
    <property type="entry name" value="PurM-like_C_sf"/>
</dbReference>
<comment type="function">
    <text evidence="1">Catalyzes the ATP-dependent phosphorylation of thiamine-monophosphate (TMP) to form thiamine-pyrophosphate (TPP), the active form of vitamin B1.</text>
</comment>
<dbReference type="PIRSF" id="PIRSF005303">
    <property type="entry name" value="Thiam_monoph_kin"/>
    <property type="match status" value="1"/>
</dbReference>
<evidence type="ECO:0000313" key="4">
    <source>
        <dbReference type="EMBL" id="QNV40780.1"/>
    </source>
</evidence>
<dbReference type="InterPro" id="IPR010918">
    <property type="entry name" value="PurM-like_C_dom"/>
</dbReference>
<feature type="binding site" evidence="1">
    <location>
        <position position="252"/>
    </location>
    <ligand>
        <name>Mg(2+)</name>
        <dbReference type="ChEBI" id="CHEBI:18420"/>
        <label>3</label>
    </ligand>
</feature>
<dbReference type="InterPro" id="IPR016188">
    <property type="entry name" value="PurM-like_N"/>
</dbReference>
<keyword evidence="5" id="KW-1185">Reference proteome</keyword>
<feature type="binding site" evidence="1">
    <location>
        <position position="71"/>
    </location>
    <ligand>
        <name>Mg(2+)</name>
        <dbReference type="ChEBI" id="CHEBI:18420"/>
        <label>2</label>
    </ligand>
</feature>
<proteinExistence type="inferred from homology"/>
<dbReference type="Gene3D" id="3.30.1330.10">
    <property type="entry name" value="PurM-like, N-terminal domain"/>
    <property type="match status" value="1"/>
</dbReference>
<feature type="binding site" evidence="1">
    <location>
        <position position="105"/>
    </location>
    <ligand>
        <name>Mg(2+)</name>
        <dbReference type="ChEBI" id="CHEBI:18420"/>
        <label>3</label>
    </ligand>
</feature>
<gene>
    <name evidence="1 4" type="primary">thiL</name>
    <name evidence="4" type="ORF">IDM48_05160</name>
</gene>
<feature type="binding site" evidence="1">
    <location>
        <position position="254"/>
    </location>
    <ligand>
        <name>ATP</name>
        <dbReference type="ChEBI" id="CHEBI:30616"/>
    </ligand>
</feature>
<keyword evidence="1" id="KW-0479">Metal-binding</keyword>
<dbReference type="UniPathway" id="UPA00060">
    <property type="reaction ID" value="UER00142"/>
</dbReference>
<feature type="domain" description="PurM-like N-terminal" evidence="2">
    <location>
        <begin position="53"/>
        <end position="172"/>
    </location>
</feature>
<dbReference type="InterPro" id="IPR036921">
    <property type="entry name" value="PurM-like_N_sf"/>
</dbReference>
<dbReference type="KEGG" id="rama:IDM48_05160"/>
<dbReference type="InterPro" id="IPR006283">
    <property type="entry name" value="ThiL-like"/>
</dbReference>
<dbReference type="GO" id="GO:0009228">
    <property type="term" value="P:thiamine biosynthetic process"/>
    <property type="evidence" value="ECO:0007669"/>
    <property type="project" value="UniProtKB-KW"/>
</dbReference>
<feature type="binding site" evidence="1">
    <location>
        <position position="180"/>
    </location>
    <ligand>
        <name>ATP</name>
        <dbReference type="ChEBI" id="CHEBI:30616"/>
    </ligand>
</feature>
<feature type="domain" description="PurM-like C-terminal" evidence="3">
    <location>
        <begin position="184"/>
        <end position="300"/>
    </location>
</feature>
<comment type="caution">
    <text evidence="1">Lacks conserved residue(s) required for the propagation of feature annotation.</text>
</comment>
<dbReference type="PANTHER" id="PTHR30270:SF0">
    <property type="entry name" value="THIAMINE-MONOPHOSPHATE KINASE"/>
    <property type="match status" value="1"/>
</dbReference>
<keyword evidence="1 4" id="KW-0808">Transferase</keyword>
<name>A0A7H2BM84_9MICC</name>
<dbReference type="PANTHER" id="PTHR30270">
    <property type="entry name" value="THIAMINE-MONOPHOSPHATE KINASE"/>
    <property type="match status" value="1"/>
</dbReference>
<sequence length="366" mass="39010">MKSSAHSAATFASPVGKFSESEILQAFVPLLEEHNRWAGAQPGNLVEMTVGPGDDCSVLSMPASQLVFTTDTQTEGQDFRRQWNSGDTTTGYDVGWKAATQNLADVVSMGAEPITLLVSLSTPPDIPLQWLKDFARGLTDSCRKNGAERCSISGGDLGASTEISVTVTAVGRCAGAPLLRSGAQVGDVVAIAGELGTAAAGFAVMEYSQGFSIDDLENRPGHILRAVQAQQRPQTPMRNALQAVGVAHAMMDISDGPVRDAQRIAQASKVSIHLETELFRADIAQLEPVADWLTARSQTQEFSLSTATRWVLSGGENHGMLACFPADTPLPKGFRAVGRCERTHPDSVFVDGKVPSDKGWDHFLAE</sequence>
<keyword evidence="1" id="KW-0460">Magnesium</keyword>
<dbReference type="Pfam" id="PF02769">
    <property type="entry name" value="AIRS_C"/>
    <property type="match status" value="1"/>
</dbReference>
<comment type="miscellaneous">
    <text evidence="1">Reaction mechanism of ThiL seems to utilize a direct, inline transfer of the gamma-phosphate of ATP to TMP rather than a phosphorylated enzyme intermediate.</text>
</comment>
<reference evidence="4 5" key="1">
    <citation type="submission" date="2020-09" db="EMBL/GenBank/DDBJ databases">
        <title>Investigation of environmental microbe.</title>
        <authorList>
            <person name="Ou Y."/>
            <person name="Kang Q."/>
        </authorList>
    </citation>
    <scope>NUCLEOTIDE SEQUENCE [LARGE SCALE GENOMIC DNA]</scope>
    <source>
        <strain evidence="4 5">KJZ-9</strain>
    </source>
</reference>
<dbReference type="Proteomes" id="UP000516421">
    <property type="component" value="Chromosome"/>
</dbReference>
<feature type="binding site" evidence="1">
    <location>
        <position position="255"/>
    </location>
    <ligand>
        <name>Mg(2+)</name>
        <dbReference type="ChEBI" id="CHEBI:18420"/>
        <label>5</label>
    </ligand>
</feature>
<feature type="binding site" evidence="1">
    <location>
        <position position="316"/>
    </location>
    <ligand>
        <name>substrate</name>
    </ligand>
</feature>
<dbReference type="Pfam" id="PF00586">
    <property type="entry name" value="AIRS"/>
    <property type="match status" value="1"/>
</dbReference>
<organism evidence="4 5">
    <name type="scientific">Rothia amarae</name>
    <dbReference type="NCBI Taxonomy" id="169480"/>
    <lineage>
        <taxon>Bacteria</taxon>
        <taxon>Bacillati</taxon>
        <taxon>Actinomycetota</taxon>
        <taxon>Actinomycetes</taxon>
        <taxon>Micrococcales</taxon>
        <taxon>Micrococcaceae</taxon>
        <taxon>Rothia</taxon>
    </lineage>
</organism>
<comment type="pathway">
    <text evidence="1">Cofactor biosynthesis; thiamine diphosphate biosynthesis; thiamine diphosphate from thiamine phosphate: step 1/1.</text>
</comment>
<evidence type="ECO:0000256" key="1">
    <source>
        <dbReference type="HAMAP-Rule" id="MF_02128"/>
    </source>
</evidence>
<feature type="binding site" evidence="1">
    <location>
        <position position="360"/>
    </location>
    <ligand>
        <name>substrate</name>
    </ligand>
</feature>
<evidence type="ECO:0000259" key="3">
    <source>
        <dbReference type="Pfam" id="PF02769"/>
    </source>
</evidence>
<dbReference type="SUPFAM" id="SSF56042">
    <property type="entry name" value="PurM C-terminal domain-like"/>
    <property type="match status" value="1"/>
</dbReference>
<dbReference type="GO" id="GO:0005524">
    <property type="term" value="F:ATP binding"/>
    <property type="evidence" value="ECO:0007669"/>
    <property type="project" value="UniProtKB-UniRule"/>
</dbReference>
<dbReference type="AlphaFoldDB" id="A0A7H2BM84"/>
<keyword evidence="1" id="KW-0547">Nucleotide-binding</keyword>